<dbReference type="EMBL" id="BAABME010001627">
    <property type="protein sequence ID" value="GAA0150639.1"/>
    <property type="molecule type" value="Genomic_DNA"/>
</dbReference>
<dbReference type="Proteomes" id="UP001454036">
    <property type="component" value="Unassembled WGS sequence"/>
</dbReference>
<keyword evidence="1" id="KW-0812">Transmembrane</keyword>
<keyword evidence="1" id="KW-0472">Membrane</keyword>
<dbReference type="AlphaFoldDB" id="A0AAV3PG63"/>
<feature type="transmembrane region" description="Helical" evidence="1">
    <location>
        <begin position="14"/>
        <end position="38"/>
    </location>
</feature>
<evidence type="ECO:0000256" key="1">
    <source>
        <dbReference type="SAM" id="Phobius"/>
    </source>
</evidence>
<reference evidence="2 3" key="1">
    <citation type="submission" date="2024-01" db="EMBL/GenBank/DDBJ databases">
        <title>The complete chloroplast genome sequence of Lithospermum erythrorhizon: insights into the phylogenetic relationship among Boraginaceae species and the maternal lineages of purple gromwells.</title>
        <authorList>
            <person name="Okada T."/>
            <person name="Watanabe K."/>
        </authorList>
    </citation>
    <scope>NUCLEOTIDE SEQUENCE [LARGE SCALE GENOMIC DNA]</scope>
</reference>
<dbReference type="PANTHER" id="PTHR37199">
    <property type="entry name" value="TRANSMEMBRANE PROTEIN"/>
    <property type="match status" value="1"/>
</dbReference>
<gene>
    <name evidence="2" type="ORF">LIER_09535</name>
</gene>
<evidence type="ECO:0000313" key="3">
    <source>
        <dbReference type="Proteomes" id="UP001454036"/>
    </source>
</evidence>
<proteinExistence type="predicted"/>
<dbReference type="PANTHER" id="PTHR37199:SF5">
    <property type="entry name" value="TRANSMEMBRANE PROTEIN"/>
    <property type="match status" value="1"/>
</dbReference>
<accession>A0AAV3PG63</accession>
<name>A0AAV3PG63_LITER</name>
<keyword evidence="1" id="KW-1133">Transmembrane helix</keyword>
<comment type="caution">
    <text evidence="2">The sequence shown here is derived from an EMBL/GenBank/DDBJ whole genome shotgun (WGS) entry which is preliminary data.</text>
</comment>
<sequence length="72" mass="7247">MARTLQVADLQGSAGGFVGVVMVLWFTFVTLFILLTIIPICADGLSKESAAAAHAESYATVGPASCGAACGV</sequence>
<keyword evidence="3" id="KW-1185">Reference proteome</keyword>
<evidence type="ECO:0000313" key="2">
    <source>
        <dbReference type="EMBL" id="GAA0150639.1"/>
    </source>
</evidence>
<protein>
    <submittedName>
        <fullName evidence="2">Uncharacterized protein</fullName>
    </submittedName>
</protein>
<organism evidence="2 3">
    <name type="scientific">Lithospermum erythrorhizon</name>
    <name type="common">Purple gromwell</name>
    <name type="synonym">Lithospermum officinale var. erythrorhizon</name>
    <dbReference type="NCBI Taxonomy" id="34254"/>
    <lineage>
        <taxon>Eukaryota</taxon>
        <taxon>Viridiplantae</taxon>
        <taxon>Streptophyta</taxon>
        <taxon>Embryophyta</taxon>
        <taxon>Tracheophyta</taxon>
        <taxon>Spermatophyta</taxon>
        <taxon>Magnoliopsida</taxon>
        <taxon>eudicotyledons</taxon>
        <taxon>Gunneridae</taxon>
        <taxon>Pentapetalae</taxon>
        <taxon>asterids</taxon>
        <taxon>lamiids</taxon>
        <taxon>Boraginales</taxon>
        <taxon>Boraginaceae</taxon>
        <taxon>Boraginoideae</taxon>
        <taxon>Lithospermeae</taxon>
        <taxon>Lithospermum</taxon>
    </lineage>
</organism>